<dbReference type="PANTHER" id="PTHR33361">
    <property type="entry name" value="GLR0591 PROTEIN"/>
    <property type="match status" value="1"/>
</dbReference>
<protein>
    <submittedName>
        <fullName evidence="2">DUF885 domain-containing protein</fullName>
    </submittedName>
</protein>
<dbReference type="AlphaFoldDB" id="A0A7S7NV74"/>
<proteinExistence type="predicted"/>
<evidence type="ECO:0000256" key="1">
    <source>
        <dbReference type="SAM" id="SignalP"/>
    </source>
</evidence>
<gene>
    <name evidence="2" type="ORF">IRI77_10840</name>
</gene>
<dbReference type="EMBL" id="CP063849">
    <property type="protein sequence ID" value="QOY90423.1"/>
    <property type="molecule type" value="Genomic_DNA"/>
</dbReference>
<organism evidence="2 3">
    <name type="scientific">Paludibaculum fermentans</name>
    <dbReference type="NCBI Taxonomy" id="1473598"/>
    <lineage>
        <taxon>Bacteria</taxon>
        <taxon>Pseudomonadati</taxon>
        <taxon>Acidobacteriota</taxon>
        <taxon>Terriglobia</taxon>
        <taxon>Bryobacterales</taxon>
        <taxon>Bryobacteraceae</taxon>
        <taxon>Paludibaculum</taxon>
    </lineage>
</organism>
<keyword evidence="1" id="KW-0732">Signal</keyword>
<dbReference type="InterPro" id="IPR010281">
    <property type="entry name" value="DUF885"/>
</dbReference>
<accession>A0A7S7NV74</accession>
<reference evidence="2 3" key="1">
    <citation type="submission" date="2020-10" db="EMBL/GenBank/DDBJ databases">
        <title>Complete genome sequence of Paludibaculum fermentans P105T, a facultatively anaerobic acidobacterium capable of dissimilatory Fe(III) reduction.</title>
        <authorList>
            <person name="Dedysh S.N."/>
            <person name="Beletsky A.V."/>
            <person name="Kulichevskaya I.S."/>
            <person name="Mardanov A.V."/>
            <person name="Ravin N.V."/>
        </authorList>
    </citation>
    <scope>NUCLEOTIDE SEQUENCE [LARGE SCALE GENOMIC DNA]</scope>
    <source>
        <strain evidence="2 3">P105</strain>
    </source>
</reference>
<dbReference type="PANTHER" id="PTHR33361:SF15">
    <property type="entry name" value="DUF885 FAMILY LIPOPROTEIN"/>
    <property type="match status" value="1"/>
</dbReference>
<dbReference type="Proteomes" id="UP000593892">
    <property type="component" value="Chromosome"/>
</dbReference>
<evidence type="ECO:0000313" key="2">
    <source>
        <dbReference type="EMBL" id="QOY90423.1"/>
    </source>
</evidence>
<dbReference type="Pfam" id="PF05960">
    <property type="entry name" value="DUF885"/>
    <property type="match status" value="1"/>
</dbReference>
<evidence type="ECO:0000313" key="3">
    <source>
        <dbReference type="Proteomes" id="UP000593892"/>
    </source>
</evidence>
<feature type="chain" id="PRO_5032971271" evidence="1">
    <location>
        <begin position="22"/>
        <end position="598"/>
    </location>
</feature>
<dbReference type="KEGG" id="pfer:IRI77_10840"/>
<feature type="signal peptide" evidence="1">
    <location>
        <begin position="1"/>
        <end position="21"/>
    </location>
</feature>
<dbReference type="RefSeq" id="WP_194452087.1">
    <property type="nucleotide sequence ID" value="NZ_CP063849.1"/>
</dbReference>
<name>A0A7S7NV74_PALFE</name>
<sequence>MRKYWPAGLILALALSGCGGAKQKTQAVDFEKLTGDFVYSTLALSPVAATSSGYHQHNGVVLDSALDDYSAEGLEKQRKHFNDWKARLAAIDQSSLDAESKADLEIMQGQVDYALLDLDTLKSYQHNPTMYVELIGNAIFTPYSVEYAPEPQRYQHIIDRLKAVPGFLAAARKTLMDSNGVWTRVAIEENEGNLALVEKVFPAKVPADKKTEYDQAAKSAVDAMHSFNDYLKSLKDTGADGWRLGKANYDAKFKLAVGSDTTPEQLLADAEAELLAVRKKMFMLSLPLHVKYYPTHKDPVDLNLIVGETLAKIAQKHVKADDYFKEAEKTLAETRAYLKSHEDKIVKMPGQDNLKLIETPEFMRGIYGVGGFNPAPALQPELGAFYWLTPIPKSWPKDRVESKLREYNDYGLRILTIHEAIPGHYVQLEYANAVQPKSRRVLRSVFGSGPYVEGWAVYATDVMINEGYMDKNPEMALTWGKQQLRAISNTILDIKMQTMGMTDDEAMKLMLEKTFQEKEEATAKLQRAKLSSCQLPTYFAGYRAWKQLRAAAEKADGAKFVPGEFHRKALAAGALPLPSLGRLLGYSTQAPAATPAKQ</sequence>
<dbReference type="PROSITE" id="PS51257">
    <property type="entry name" value="PROKAR_LIPOPROTEIN"/>
    <property type="match status" value="1"/>
</dbReference>
<keyword evidence="3" id="KW-1185">Reference proteome</keyword>